<feature type="transmembrane region" description="Helical" evidence="2">
    <location>
        <begin position="170"/>
        <end position="190"/>
    </location>
</feature>
<dbReference type="NCBIfam" id="NF038065">
    <property type="entry name" value="Pr6Pr"/>
    <property type="match status" value="1"/>
</dbReference>
<proteinExistence type="predicted"/>
<dbReference type="AlphaFoldDB" id="A0A917VKI9"/>
<evidence type="ECO:0000256" key="2">
    <source>
        <dbReference type="SAM" id="Phobius"/>
    </source>
</evidence>
<evidence type="ECO:0000256" key="1">
    <source>
        <dbReference type="SAM" id="MobiDB-lite"/>
    </source>
</evidence>
<protein>
    <submittedName>
        <fullName evidence="3">Integral membrane regulator</fullName>
    </submittedName>
</protein>
<gene>
    <name evidence="3" type="ORF">GCM10010094_59660</name>
</gene>
<keyword evidence="2" id="KW-0812">Transmembrane</keyword>
<feature type="transmembrane region" description="Helical" evidence="2">
    <location>
        <begin position="41"/>
        <end position="61"/>
    </location>
</feature>
<keyword evidence="4" id="KW-1185">Reference proteome</keyword>
<evidence type="ECO:0000313" key="4">
    <source>
        <dbReference type="Proteomes" id="UP000637788"/>
    </source>
</evidence>
<feature type="transmembrane region" description="Helical" evidence="2">
    <location>
        <begin position="100"/>
        <end position="121"/>
    </location>
</feature>
<dbReference type="Proteomes" id="UP000637788">
    <property type="component" value="Unassembled WGS sequence"/>
</dbReference>
<feature type="transmembrane region" description="Helical" evidence="2">
    <location>
        <begin position="210"/>
        <end position="234"/>
    </location>
</feature>
<dbReference type="EMBL" id="BMPQ01000018">
    <property type="protein sequence ID" value="GGK90704.1"/>
    <property type="molecule type" value="Genomic_DNA"/>
</dbReference>
<name>A0A917VKI9_9ACTN</name>
<reference evidence="3" key="2">
    <citation type="submission" date="2020-09" db="EMBL/GenBank/DDBJ databases">
        <authorList>
            <person name="Sun Q."/>
            <person name="Ohkuma M."/>
        </authorList>
    </citation>
    <scope>NUCLEOTIDE SEQUENCE</scope>
    <source>
        <strain evidence="3">JCM 3035</strain>
    </source>
</reference>
<sequence>MPADMPDIPAIPRIAAEAAATKVPMVPAYAVLPRVRRPLAAAFRALIALTAATSVTITLFAGSPLRALTHFTIQSGILAAAVFTLSSGRAWTARRPLPPSLTTGTLLYVTAAGVFHHVILANGTPPGGAAPLTGWQALSNQLLHTALPLAAALDWLLLTRPAPLRPHHAAAWLLFPLAHLTFTLTHGAFLSPNAPTGSPYPFLDPTRHGYIGALSNATVLTLACYNLALLLIAVDRIRPGPGPRRRPPKTGFRLQPPVG</sequence>
<evidence type="ECO:0000313" key="3">
    <source>
        <dbReference type="EMBL" id="GGK90704.1"/>
    </source>
</evidence>
<feature type="region of interest" description="Disordered" evidence="1">
    <location>
        <begin position="240"/>
        <end position="259"/>
    </location>
</feature>
<reference evidence="3" key="1">
    <citation type="journal article" date="2014" name="Int. J. Syst. Evol. Microbiol.">
        <title>Complete genome sequence of Corynebacterium casei LMG S-19264T (=DSM 44701T), isolated from a smear-ripened cheese.</title>
        <authorList>
            <consortium name="US DOE Joint Genome Institute (JGI-PGF)"/>
            <person name="Walter F."/>
            <person name="Albersmeier A."/>
            <person name="Kalinowski J."/>
            <person name="Ruckert C."/>
        </authorList>
    </citation>
    <scope>NUCLEOTIDE SEQUENCE</scope>
    <source>
        <strain evidence="3">JCM 3035</strain>
    </source>
</reference>
<dbReference type="InterPro" id="IPR049713">
    <property type="entry name" value="Pr6Pr-like"/>
</dbReference>
<feature type="transmembrane region" description="Helical" evidence="2">
    <location>
        <begin position="141"/>
        <end position="158"/>
    </location>
</feature>
<feature type="transmembrane region" description="Helical" evidence="2">
    <location>
        <begin position="67"/>
        <end position="88"/>
    </location>
</feature>
<comment type="caution">
    <text evidence="3">The sequence shown here is derived from an EMBL/GenBank/DDBJ whole genome shotgun (WGS) entry which is preliminary data.</text>
</comment>
<accession>A0A917VKI9</accession>
<keyword evidence="2" id="KW-1133">Transmembrane helix</keyword>
<keyword evidence="2" id="KW-0472">Membrane</keyword>
<organism evidence="3 4">
    <name type="scientific">Streptomyces flaveus</name>
    <dbReference type="NCBI Taxonomy" id="66370"/>
    <lineage>
        <taxon>Bacteria</taxon>
        <taxon>Bacillati</taxon>
        <taxon>Actinomycetota</taxon>
        <taxon>Actinomycetes</taxon>
        <taxon>Kitasatosporales</taxon>
        <taxon>Streptomycetaceae</taxon>
        <taxon>Streptomyces</taxon>
        <taxon>Streptomyces aurantiacus group</taxon>
    </lineage>
</organism>